<dbReference type="CDD" id="cd00086">
    <property type="entry name" value="homeodomain"/>
    <property type="match status" value="1"/>
</dbReference>
<dbReference type="InterPro" id="IPR036388">
    <property type="entry name" value="WH-like_DNA-bd_sf"/>
</dbReference>
<keyword evidence="5" id="KW-0805">Transcription regulation</keyword>
<sequence>MNGRDFAPMNAFTTLYAPELPISSTRQFFQFSSLLGQGRVNQLGGVFINGRPLPQRTRLHIIQLANQGVKPCQISRQLKVSHGCVSKILCRFAETGSISPGGSSSPGAPSAVAFPLKRSPEEQKKRRPPHLKHSISVILGGEETQIKNGGSKRQNFERPPQCDAVPRRARTWFAPAQLSVLEGSFQRNLCTNGGYPSADERLQLAKKTQLTETKIQVWFSNRRARFRRSLNQFCGPQPSMIITQ</sequence>
<keyword evidence="8" id="KW-0804">Transcription</keyword>
<evidence type="ECO:0000256" key="3">
    <source>
        <dbReference type="ARBA" id="ARBA00022473"/>
    </source>
</evidence>
<accession>A0A914GWY7</accession>
<feature type="domain" description="Paired" evidence="13">
    <location>
        <begin position="36"/>
        <end position="172"/>
    </location>
</feature>
<keyword evidence="9 10" id="KW-0539">Nucleus</keyword>
<comment type="subcellular location">
    <subcellularLocation>
        <location evidence="1 10 11">Nucleus</location>
    </subcellularLocation>
</comment>
<dbReference type="InterPro" id="IPR009057">
    <property type="entry name" value="Homeodomain-like_sf"/>
</dbReference>
<keyword evidence="7 10" id="KW-0371">Homeobox</keyword>
<evidence type="ECO:0000256" key="5">
    <source>
        <dbReference type="ARBA" id="ARBA00023015"/>
    </source>
</evidence>
<evidence type="ECO:0000313" key="15">
    <source>
        <dbReference type="WBParaSite" id="Gr19_v10_g1152.t1"/>
    </source>
</evidence>
<keyword evidence="14" id="KW-1185">Reference proteome</keyword>
<proteinExistence type="inferred from homology"/>
<feature type="domain" description="Homeobox" evidence="12">
    <location>
        <begin position="164"/>
        <end position="229"/>
    </location>
</feature>
<dbReference type="InterPro" id="IPR001523">
    <property type="entry name" value="Paired_dom"/>
</dbReference>
<dbReference type="WBParaSite" id="Gr19_v10_g1152.t1">
    <property type="protein sequence ID" value="Gr19_v10_g1152.t1"/>
    <property type="gene ID" value="Gr19_v10_g1152"/>
</dbReference>
<dbReference type="InterPro" id="IPR017970">
    <property type="entry name" value="Homeobox_CS"/>
</dbReference>
<dbReference type="SMART" id="SM00389">
    <property type="entry name" value="HOX"/>
    <property type="match status" value="1"/>
</dbReference>
<dbReference type="Pfam" id="PF00292">
    <property type="entry name" value="PAX"/>
    <property type="match status" value="1"/>
</dbReference>
<dbReference type="PRINTS" id="PR00027">
    <property type="entry name" value="PAIREDBOX"/>
</dbReference>
<keyword evidence="4" id="KW-0563">Paired box</keyword>
<evidence type="ECO:0000259" key="12">
    <source>
        <dbReference type="PROSITE" id="PS50071"/>
    </source>
</evidence>
<evidence type="ECO:0000256" key="9">
    <source>
        <dbReference type="ARBA" id="ARBA00023242"/>
    </source>
</evidence>
<dbReference type="PROSITE" id="PS51057">
    <property type="entry name" value="PAIRED_2"/>
    <property type="match status" value="1"/>
</dbReference>
<comment type="similarity">
    <text evidence="2">Belongs to the paired homeobox family.</text>
</comment>
<dbReference type="Pfam" id="PF00046">
    <property type="entry name" value="Homeodomain"/>
    <property type="match status" value="1"/>
</dbReference>
<dbReference type="InterPro" id="IPR001356">
    <property type="entry name" value="HD"/>
</dbReference>
<keyword evidence="6 10" id="KW-0238">DNA-binding</keyword>
<evidence type="ECO:0000256" key="1">
    <source>
        <dbReference type="ARBA" id="ARBA00004123"/>
    </source>
</evidence>
<feature type="DNA-binding region" description="Homeobox" evidence="10">
    <location>
        <begin position="166"/>
        <end position="230"/>
    </location>
</feature>
<evidence type="ECO:0000256" key="4">
    <source>
        <dbReference type="ARBA" id="ARBA00022724"/>
    </source>
</evidence>
<dbReference type="GO" id="GO:0005634">
    <property type="term" value="C:nucleus"/>
    <property type="evidence" value="ECO:0007669"/>
    <property type="project" value="UniProtKB-SubCell"/>
</dbReference>
<evidence type="ECO:0000256" key="10">
    <source>
        <dbReference type="PROSITE-ProRule" id="PRU00108"/>
    </source>
</evidence>
<dbReference type="Gene3D" id="1.10.10.60">
    <property type="entry name" value="Homeodomain-like"/>
    <property type="match status" value="1"/>
</dbReference>
<dbReference type="PANTHER" id="PTHR45636:SF49">
    <property type="entry name" value="PAIRED BOX PROTEIN 3 HOMOLOG"/>
    <property type="match status" value="1"/>
</dbReference>
<dbReference type="PANTHER" id="PTHR45636">
    <property type="entry name" value="PAIRED BOX PROTEIN PAX-6-RELATED-RELATED"/>
    <property type="match status" value="1"/>
</dbReference>
<dbReference type="Gene3D" id="1.10.10.10">
    <property type="entry name" value="Winged helix-like DNA-binding domain superfamily/Winged helix DNA-binding domain"/>
    <property type="match status" value="1"/>
</dbReference>
<dbReference type="PROSITE" id="PS00027">
    <property type="entry name" value="HOMEOBOX_1"/>
    <property type="match status" value="1"/>
</dbReference>
<keyword evidence="3" id="KW-0217">Developmental protein</keyword>
<protein>
    <submittedName>
        <fullName evidence="15">Uncharacterized protein</fullName>
    </submittedName>
</protein>
<evidence type="ECO:0000256" key="8">
    <source>
        <dbReference type="ARBA" id="ARBA00023163"/>
    </source>
</evidence>
<dbReference type="PROSITE" id="PS50071">
    <property type="entry name" value="HOMEOBOX_2"/>
    <property type="match status" value="1"/>
</dbReference>
<evidence type="ECO:0000313" key="14">
    <source>
        <dbReference type="Proteomes" id="UP000887572"/>
    </source>
</evidence>
<evidence type="ECO:0000256" key="11">
    <source>
        <dbReference type="RuleBase" id="RU000682"/>
    </source>
</evidence>
<dbReference type="InterPro" id="IPR043565">
    <property type="entry name" value="PAX_fam"/>
</dbReference>
<name>A0A914GWY7_GLORO</name>
<reference evidence="15" key="1">
    <citation type="submission" date="2022-11" db="UniProtKB">
        <authorList>
            <consortium name="WormBaseParasite"/>
        </authorList>
    </citation>
    <scope>IDENTIFICATION</scope>
</reference>
<dbReference type="Proteomes" id="UP000887572">
    <property type="component" value="Unplaced"/>
</dbReference>
<organism evidence="14 15">
    <name type="scientific">Globodera rostochiensis</name>
    <name type="common">Golden nematode worm</name>
    <name type="synonym">Heterodera rostochiensis</name>
    <dbReference type="NCBI Taxonomy" id="31243"/>
    <lineage>
        <taxon>Eukaryota</taxon>
        <taxon>Metazoa</taxon>
        <taxon>Ecdysozoa</taxon>
        <taxon>Nematoda</taxon>
        <taxon>Chromadorea</taxon>
        <taxon>Rhabditida</taxon>
        <taxon>Tylenchina</taxon>
        <taxon>Tylenchomorpha</taxon>
        <taxon>Tylenchoidea</taxon>
        <taxon>Heteroderidae</taxon>
        <taxon>Heteroderinae</taxon>
        <taxon>Globodera</taxon>
    </lineage>
</organism>
<dbReference type="GO" id="GO:0000981">
    <property type="term" value="F:DNA-binding transcription factor activity, RNA polymerase II-specific"/>
    <property type="evidence" value="ECO:0007669"/>
    <property type="project" value="InterPro"/>
</dbReference>
<dbReference type="SMART" id="SM00351">
    <property type="entry name" value="PAX"/>
    <property type="match status" value="1"/>
</dbReference>
<dbReference type="GO" id="GO:0000978">
    <property type="term" value="F:RNA polymerase II cis-regulatory region sequence-specific DNA binding"/>
    <property type="evidence" value="ECO:0007669"/>
    <property type="project" value="TreeGrafter"/>
</dbReference>
<evidence type="ECO:0000256" key="7">
    <source>
        <dbReference type="ARBA" id="ARBA00023155"/>
    </source>
</evidence>
<evidence type="ECO:0000256" key="6">
    <source>
        <dbReference type="ARBA" id="ARBA00023125"/>
    </source>
</evidence>
<evidence type="ECO:0000256" key="2">
    <source>
        <dbReference type="ARBA" id="ARBA00005733"/>
    </source>
</evidence>
<evidence type="ECO:0000259" key="13">
    <source>
        <dbReference type="PROSITE" id="PS51057"/>
    </source>
</evidence>
<dbReference type="SUPFAM" id="SSF46689">
    <property type="entry name" value="Homeodomain-like"/>
    <property type="match status" value="2"/>
</dbReference>
<dbReference type="AlphaFoldDB" id="A0A914GWY7"/>